<dbReference type="InterPro" id="IPR019180">
    <property type="entry name" value="Oxidoreductase-like_N"/>
</dbReference>
<feature type="binding site" evidence="7">
    <location>
        <position position="126"/>
    </location>
    <ligand>
        <name>FAD</name>
        <dbReference type="ChEBI" id="CHEBI:57692"/>
    </ligand>
</feature>
<evidence type="ECO:0000256" key="6">
    <source>
        <dbReference type="ARBA" id="ARBA00023027"/>
    </source>
</evidence>
<comment type="caution">
    <text evidence="10">The sequence shown here is derived from an EMBL/GenBank/DDBJ whole genome shotgun (WGS) entry which is preliminary data.</text>
</comment>
<keyword evidence="4 7" id="KW-0274">FAD</keyword>
<protein>
    <recommendedName>
        <fullName evidence="8">NADH-cytochrome b5 reductase</fullName>
        <ecNumber evidence="8">1.6.2.2</ecNumber>
    </recommendedName>
</protein>
<feature type="binding site" evidence="7">
    <location>
        <position position="152"/>
    </location>
    <ligand>
        <name>FAD</name>
        <dbReference type="ChEBI" id="CHEBI:57692"/>
    </ligand>
</feature>
<evidence type="ECO:0000256" key="7">
    <source>
        <dbReference type="PIRSR" id="PIRSR601834-1"/>
    </source>
</evidence>
<dbReference type="AlphaFoldDB" id="A0AAV2I5L5"/>
<dbReference type="Gene3D" id="3.40.50.80">
    <property type="entry name" value="Nucleotide-binding domain of ferredoxin-NADP reductase (FNR) module"/>
    <property type="match status" value="1"/>
</dbReference>
<dbReference type="EC" id="1.6.2.2" evidence="8"/>
<dbReference type="InterPro" id="IPR001433">
    <property type="entry name" value="OxRdtase_FAD/NAD-bd"/>
</dbReference>
<dbReference type="PANTHER" id="PTHR19370">
    <property type="entry name" value="NADH-CYTOCHROME B5 REDUCTASE"/>
    <property type="match status" value="1"/>
</dbReference>
<dbReference type="InterPro" id="IPR001834">
    <property type="entry name" value="CBR-like"/>
</dbReference>
<evidence type="ECO:0000256" key="8">
    <source>
        <dbReference type="RuleBase" id="RU361226"/>
    </source>
</evidence>
<evidence type="ECO:0000256" key="5">
    <source>
        <dbReference type="ARBA" id="ARBA00023002"/>
    </source>
</evidence>
<dbReference type="CDD" id="cd06183">
    <property type="entry name" value="cyt_b5_reduct_like"/>
    <property type="match status" value="1"/>
</dbReference>
<dbReference type="GO" id="GO:0090524">
    <property type="term" value="F:cytochrome-b5 reductase activity, acting on NADH"/>
    <property type="evidence" value="ECO:0007669"/>
    <property type="project" value="UniProtKB-EC"/>
</dbReference>
<dbReference type="Proteomes" id="UP001497497">
    <property type="component" value="Unassembled WGS sequence"/>
</dbReference>
<evidence type="ECO:0000256" key="3">
    <source>
        <dbReference type="ARBA" id="ARBA00022630"/>
    </source>
</evidence>
<reference evidence="10 11" key="1">
    <citation type="submission" date="2024-04" db="EMBL/GenBank/DDBJ databases">
        <authorList>
            <consortium name="Genoscope - CEA"/>
            <person name="William W."/>
        </authorList>
    </citation>
    <scope>NUCLEOTIDE SEQUENCE [LARGE SCALE GENOMIC DNA]</scope>
</reference>
<feature type="domain" description="FAD-binding FR-type" evidence="9">
    <location>
        <begin position="74"/>
        <end position="177"/>
    </location>
</feature>
<feature type="binding site" evidence="7">
    <location>
        <position position="143"/>
    </location>
    <ligand>
        <name>FAD</name>
        <dbReference type="ChEBI" id="CHEBI:57692"/>
    </ligand>
</feature>
<evidence type="ECO:0000313" key="11">
    <source>
        <dbReference type="Proteomes" id="UP001497497"/>
    </source>
</evidence>
<organism evidence="10 11">
    <name type="scientific">Lymnaea stagnalis</name>
    <name type="common">Great pond snail</name>
    <name type="synonym">Helix stagnalis</name>
    <dbReference type="NCBI Taxonomy" id="6523"/>
    <lineage>
        <taxon>Eukaryota</taxon>
        <taxon>Metazoa</taxon>
        <taxon>Spiralia</taxon>
        <taxon>Lophotrochozoa</taxon>
        <taxon>Mollusca</taxon>
        <taxon>Gastropoda</taxon>
        <taxon>Heterobranchia</taxon>
        <taxon>Euthyneura</taxon>
        <taxon>Panpulmonata</taxon>
        <taxon>Hygrophila</taxon>
        <taxon>Lymnaeoidea</taxon>
        <taxon>Lymnaeidae</taxon>
        <taxon>Lymnaea</taxon>
    </lineage>
</organism>
<evidence type="ECO:0000313" key="10">
    <source>
        <dbReference type="EMBL" id="CAL1541399.1"/>
    </source>
</evidence>
<dbReference type="Gene3D" id="2.40.30.10">
    <property type="entry name" value="Translation factors"/>
    <property type="match status" value="1"/>
</dbReference>
<dbReference type="EMBL" id="CAXITT010000430">
    <property type="protein sequence ID" value="CAL1541399.1"/>
    <property type="molecule type" value="Genomic_DNA"/>
</dbReference>
<keyword evidence="5 8" id="KW-0560">Oxidoreductase</keyword>
<dbReference type="InterPro" id="IPR008333">
    <property type="entry name" value="Cbr1-like_FAD-bd_dom"/>
</dbReference>
<dbReference type="InterPro" id="IPR001709">
    <property type="entry name" value="Flavoprot_Pyr_Nucl_cyt_Rdtase"/>
</dbReference>
<dbReference type="PROSITE" id="PS51384">
    <property type="entry name" value="FAD_FR"/>
    <property type="match status" value="1"/>
</dbReference>
<evidence type="ECO:0000256" key="2">
    <source>
        <dbReference type="ARBA" id="ARBA00006105"/>
    </source>
</evidence>
<comment type="similarity">
    <text evidence="2 8">Belongs to the flavoprotein pyridine nucleotide cytochrome reductase family.</text>
</comment>
<evidence type="ECO:0000256" key="1">
    <source>
        <dbReference type="ARBA" id="ARBA00001974"/>
    </source>
</evidence>
<sequence length="346" mass="39365">MLCAEKLDSSNLPEPPERPLPKDCCGSGCVPCVFDIYEQELAMWEAECKSLNAYERNDDIAVQACNKGVGLKPDKYCDFTILSVLQETPDILRFRCSVPNNTSLGLLMGQHIIARSKARNGSMIVRRYTPISPLSAKGYFDLLIKIYPEGCMSQFVQTWKVGDKISARGPAGHFEYTRNKVGGCINFYNLKIAPDIITVGPAVHLECTRNKYHRVLMLSAGTGVAPMCQVINTVLDDEKDETFLRLVYACRSYKDLMAKKEIDEWTRYWNFSVIFVLSQEIEEENQSYRYREEILRGHINKELLGKEIRNDLSKLLVLVCGSKTFNADMITYIKDLGVPDENIHRF</sequence>
<evidence type="ECO:0000256" key="4">
    <source>
        <dbReference type="ARBA" id="ARBA00022827"/>
    </source>
</evidence>
<dbReference type="Pfam" id="PF00175">
    <property type="entry name" value="NAD_binding_1"/>
    <property type="match status" value="1"/>
</dbReference>
<dbReference type="SUPFAM" id="SSF52343">
    <property type="entry name" value="Ferredoxin reductase-like, C-terminal NADP-linked domain"/>
    <property type="match status" value="1"/>
</dbReference>
<comment type="cofactor">
    <cofactor evidence="1 7 8">
        <name>FAD</name>
        <dbReference type="ChEBI" id="CHEBI:57692"/>
    </cofactor>
</comment>
<feature type="binding site" evidence="7">
    <location>
        <position position="128"/>
    </location>
    <ligand>
        <name>FAD</name>
        <dbReference type="ChEBI" id="CHEBI:57692"/>
    </ligand>
</feature>
<dbReference type="InterPro" id="IPR017927">
    <property type="entry name" value="FAD-bd_FR_type"/>
</dbReference>
<evidence type="ECO:0000259" key="9">
    <source>
        <dbReference type="PROSITE" id="PS51384"/>
    </source>
</evidence>
<feature type="binding site" evidence="7">
    <location>
        <position position="153"/>
    </location>
    <ligand>
        <name>FAD</name>
        <dbReference type="ChEBI" id="CHEBI:57692"/>
    </ligand>
</feature>
<dbReference type="PRINTS" id="PR00406">
    <property type="entry name" value="CYTB5RDTASE"/>
</dbReference>
<proteinExistence type="inferred from homology"/>
<dbReference type="PRINTS" id="PR00371">
    <property type="entry name" value="FPNCR"/>
</dbReference>
<feature type="binding site" evidence="7">
    <location>
        <position position="145"/>
    </location>
    <ligand>
        <name>FAD</name>
        <dbReference type="ChEBI" id="CHEBI:57692"/>
    </ligand>
</feature>
<dbReference type="SUPFAM" id="SSF63380">
    <property type="entry name" value="Riboflavin synthase domain-like"/>
    <property type="match status" value="1"/>
</dbReference>
<keyword evidence="3 7" id="KW-0285">Flavoprotein</keyword>
<keyword evidence="11" id="KW-1185">Reference proteome</keyword>
<keyword evidence="6 8" id="KW-0520">NAD</keyword>
<dbReference type="Pfam" id="PF00970">
    <property type="entry name" value="FAD_binding_6"/>
    <property type="match status" value="1"/>
</dbReference>
<dbReference type="InterPro" id="IPR039261">
    <property type="entry name" value="FNR_nucleotide-bd"/>
</dbReference>
<name>A0AAV2I5L5_LYMST</name>
<accession>A0AAV2I5L5</accession>
<comment type="catalytic activity">
    <reaction evidence="8">
        <text>2 Fe(III)-[cytochrome b5] + NADH = 2 Fe(II)-[cytochrome b5] + NAD(+) + H(+)</text>
        <dbReference type="Rhea" id="RHEA:46680"/>
        <dbReference type="Rhea" id="RHEA-COMP:10438"/>
        <dbReference type="Rhea" id="RHEA-COMP:10439"/>
        <dbReference type="ChEBI" id="CHEBI:15378"/>
        <dbReference type="ChEBI" id="CHEBI:29033"/>
        <dbReference type="ChEBI" id="CHEBI:29034"/>
        <dbReference type="ChEBI" id="CHEBI:57540"/>
        <dbReference type="ChEBI" id="CHEBI:57945"/>
        <dbReference type="EC" id="1.6.2.2"/>
    </reaction>
</comment>
<gene>
    <name evidence="10" type="ORF">GSLYS_00015005001</name>
</gene>
<dbReference type="InterPro" id="IPR017938">
    <property type="entry name" value="Riboflavin_synthase-like_b-brl"/>
</dbReference>
<dbReference type="PANTHER" id="PTHR19370:SF184">
    <property type="entry name" value="NADH-CYTOCHROME B5 REDUCTASE-LIKE"/>
    <property type="match status" value="1"/>
</dbReference>
<dbReference type="Pfam" id="PF09791">
    <property type="entry name" value="Oxidored-like"/>
    <property type="match status" value="1"/>
</dbReference>